<proteinExistence type="predicted"/>
<dbReference type="Gene3D" id="3.90.105.20">
    <property type="match status" value="1"/>
</dbReference>
<feature type="domain" description="Large ribosomal subunit protein uL10-like insertion" evidence="2">
    <location>
        <begin position="95"/>
        <end position="158"/>
    </location>
</feature>
<keyword evidence="4" id="KW-1185">Reference proteome</keyword>
<dbReference type="Proteomes" id="UP001164746">
    <property type="component" value="Chromosome 10"/>
</dbReference>
<dbReference type="PANTHER" id="PTHR45841">
    <property type="entry name" value="MRNA TURNOVER PROTEIN 4 MRTO4"/>
    <property type="match status" value="1"/>
</dbReference>
<feature type="region of interest" description="Disordered" evidence="1">
    <location>
        <begin position="183"/>
        <end position="237"/>
    </location>
</feature>
<dbReference type="InterPro" id="IPR051742">
    <property type="entry name" value="Ribosome_Assembly_uL10"/>
</dbReference>
<feature type="compositionally biased region" description="Acidic residues" evidence="1">
    <location>
        <begin position="202"/>
        <end position="237"/>
    </location>
</feature>
<feature type="non-terminal residue" evidence="3">
    <location>
        <position position="237"/>
    </location>
</feature>
<dbReference type="PANTHER" id="PTHR45841:SF1">
    <property type="entry name" value="MRNA TURNOVER PROTEIN 4 HOMOLOG"/>
    <property type="match status" value="1"/>
</dbReference>
<name>A0ABY7F5E1_MYAAR</name>
<evidence type="ECO:0000259" key="2">
    <source>
        <dbReference type="Pfam" id="PF17777"/>
    </source>
</evidence>
<evidence type="ECO:0000256" key="1">
    <source>
        <dbReference type="SAM" id="MobiDB-lite"/>
    </source>
</evidence>
<dbReference type="InterPro" id="IPR043164">
    <property type="entry name" value="Ribosomal_uL10-like_insert_sf"/>
</dbReference>
<accession>A0ABY7F5E1</accession>
<evidence type="ECO:0000313" key="3">
    <source>
        <dbReference type="EMBL" id="WAR17398.1"/>
    </source>
</evidence>
<dbReference type="Pfam" id="PF17777">
    <property type="entry name" value="RL10P_insert"/>
    <property type="match status" value="1"/>
</dbReference>
<evidence type="ECO:0000313" key="4">
    <source>
        <dbReference type="Proteomes" id="UP001164746"/>
    </source>
</evidence>
<gene>
    <name evidence="3" type="ORF">MAR_031992</name>
</gene>
<protein>
    <submittedName>
        <fullName evidence="3">MRT4-like protein</fullName>
    </submittedName>
</protein>
<dbReference type="EMBL" id="CP111021">
    <property type="protein sequence ID" value="WAR17398.1"/>
    <property type="molecule type" value="Genomic_DNA"/>
</dbReference>
<dbReference type="InterPro" id="IPR040637">
    <property type="entry name" value="Ribosomal_uL10-like_insert"/>
</dbReference>
<sequence>MPKSKRDKKISLTQTRKKGLELKQKLIEDIRESVDQYARIFTFSVLFWKKQSDVISARQNEFRRIPGKSSQHLHTLEGTDRVALYQQNQGRSVEATQEVTLEEGPLPDFSHAMEPQLRQLGLPTALKKGVITLLKDHKVCNLGQILSPEQARILKLFGYQMAEFKVTVENMWSNTGKFEEIEAKPDTLTPTKVRGIGKASDDDNDDDDGDDGDDDDDGDDGDDDDEYNDDDCVEDTD</sequence>
<reference evidence="3" key="1">
    <citation type="submission" date="2022-11" db="EMBL/GenBank/DDBJ databases">
        <title>Centuries of genome instability and evolution in soft-shell clam transmissible cancer (bioRxiv).</title>
        <authorList>
            <person name="Hart S.F.M."/>
            <person name="Yonemitsu M.A."/>
            <person name="Giersch R.M."/>
            <person name="Beal B.F."/>
            <person name="Arriagada G."/>
            <person name="Davis B.W."/>
            <person name="Ostrander E.A."/>
            <person name="Goff S.P."/>
            <person name="Metzger M.J."/>
        </authorList>
    </citation>
    <scope>NUCLEOTIDE SEQUENCE</scope>
    <source>
        <strain evidence="3">MELC-2E11</strain>
        <tissue evidence="3">Siphon/mantle</tissue>
    </source>
</reference>
<organism evidence="3 4">
    <name type="scientific">Mya arenaria</name>
    <name type="common">Soft-shell clam</name>
    <dbReference type="NCBI Taxonomy" id="6604"/>
    <lineage>
        <taxon>Eukaryota</taxon>
        <taxon>Metazoa</taxon>
        <taxon>Spiralia</taxon>
        <taxon>Lophotrochozoa</taxon>
        <taxon>Mollusca</taxon>
        <taxon>Bivalvia</taxon>
        <taxon>Autobranchia</taxon>
        <taxon>Heteroconchia</taxon>
        <taxon>Euheterodonta</taxon>
        <taxon>Imparidentia</taxon>
        <taxon>Neoheterodontei</taxon>
        <taxon>Myida</taxon>
        <taxon>Myoidea</taxon>
        <taxon>Myidae</taxon>
        <taxon>Mya</taxon>
    </lineage>
</organism>